<proteinExistence type="predicted"/>
<evidence type="ECO:0000313" key="1">
    <source>
        <dbReference type="EMBL" id="KDP36236.1"/>
    </source>
</evidence>
<keyword evidence="2" id="KW-1185">Reference proteome</keyword>
<dbReference type="EMBL" id="KK914448">
    <property type="protein sequence ID" value="KDP36236.1"/>
    <property type="molecule type" value="Genomic_DNA"/>
</dbReference>
<gene>
    <name evidence="1" type="ORF">JCGZ_09956</name>
</gene>
<accession>A0A067KJ62</accession>
<reference evidence="1 2" key="1">
    <citation type="journal article" date="2014" name="PLoS ONE">
        <title>Global Analysis of Gene Expression Profiles in Physic Nut (Jatropha curcas L.) Seedlings Exposed to Salt Stress.</title>
        <authorList>
            <person name="Zhang L."/>
            <person name="Zhang C."/>
            <person name="Wu P."/>
            <person name="Chen Y."/>
            <person name="Li M."/>
            <person name="Jiang H."/>
            <person name="Wu G."/>
        </authorList>
    </citation>
    <scope>NUCLEOTIDE SEQUENCE [LARGE SCALE GENOMIC DNA]</scope>
    <source>
        <strain evidence="2">cv. GZQX0401</strain>
        <tissue evidence="1">Young leaves</tissue>
    </source>
</reference>
<dbReference type="AlphaFoldDB" id="A0A067KJ62"/>
<dbReference type="Proteomes" id="UP000027138">
    <property type="component" value="Unassembled WGS sequence"/>
</dbReference>
<name>A0A067KJ62_JATCU</name>
<sequence>MAFVGQMDYAIVIVDGFCSYLAPVGGFNFAVPLQEGHHFGRLKLGCSTSGGASLQTA</sequence>
<evidence type="ECO:0000313" key="2">
    <source>
        <dbReference type="Proteomes" id="UP000027138"/>
    </source>
</evidence>
<protein>
    <submittedName>
        <fullName evidence="1">Uncharacterized protein</fullName>
    </submittedName>
</protein>
<organism evidence="1 2">
    <name type="scientific">Jatropha curcas</name>
    <name type="common">Barbados nut</name>
    <dbReference type="NCBI Taxonomy" id="180498"/>
    <lineage>
        <taxon>Eukaryota</taxon>
        <taxon>Viridiplantae</taxon>
        <taxon>Streptophyta</taxon>
        <taxon>Embryophyta</taxon>
        <taxon>Tracheophyta</taxon>
        <taxon>Spermatophyta</taxon>
        <taxon>Magnoliopsida</taxon>
        <taxon>eudicotyledons</taxon>
        <taxon>Gunneridae</taxon>
        <taxon>Pentapetalae</taxon>
        <taxon>rosids</taxon>
        <taxon>fabids</taxon>
        <taxon>Malpighiales</taxon>
        <taxon>Euphorbiaceae</taxon>
        <taxon>Crotonoideae</taxon>
        <taxon>Jatropheae</taxon>
        <taxon>Jatropha</taxon>
    </lineage>
</organism>